<dbReference type="Proteomes" id="UP000001880">
    <property type="component" value="Chromosome"/>
</dbReference>
<dbReference type="Pfam" id="PF00498">
    <property type="entry name" value="FHA"/>
    <property type="match status" value="1"/>
</dbReference>
<evidence type="ECO:0000313" key="2">
    <source>
        <dbReference type="EMBL" id="ACY18561.1"/>
    </source>
</evidence>
<dbReference type="SMART" id="SM00240">
    <property type="entry name" value="FHA"/>
    <property type="match status" value="1"/>
</dbReference>
<name>D0LL65_HALO1</name>
<dbReference type="KEGG" id="hoh:Hoch_6086"/>
<dbReference type="HOGENOM" id="CLU_639001_0_0_7"/>
<evidence type="ECO:0000313" key="3">
    <source>
        <dbReference type="Proteomes" id="UP000001880"/>
    </source>
</evidence>
<dbReference type="eggNOG" id="COG1716">
    <property type="taxonomic scope" value="Bacteria"/>
</dbReference>
<dbReference type="InterPro" id="IPR008984">
    <property type="entry name" value="SMAD_FHA_dom_sf"/>
</dbReference>
<feature type="domain" description="FHA" evidence="1">
    <location>
        <begin position="262"/>
        <end position="315"/>
    </location>
</feature>
<dbReference type="SUPFAM" id="SSF49879">
    <property type="entry name" value="SMAD/FHA domain"/>
    <property type="match status" value="1"/>
</dbReference>
<dbReference type="STRING" id="502025.Hoch_6086"/>
<keyword evidence="3" id="KW-1185">Reference proteome</keyword>
<evidence type="ECO:0000259" key="1">
    <source>
        <dbReference type="PROSITE" id="PS50006"/>
    </source>
</evidence>
<dbReference type="AlphaFoldDB" id="D0LL65"/>
<sequence>MGNHSVAGGISPGRQRSRDSRAVLVWETLSTWKRLFSADYRAAVSAEAAGQLEQAAEHYVLAGEPVEAARVHLSRAERADSRDAEIGALRDALHWVGEDTGLRARIQRVLGRALLGRARDEGIATARDRQRVRDAATLLLAGGDFGSAGEALEAIGDVEGAVQAFRRGGLIERMEALLGREADTAARERSVREAYANYEMHLRTGDRDQALAALEECVRAAERPASYRRLLDELSSRVLTGGRVLLHLRGAPALGVVAAGSAVLGRDPLCELPLRAGGVSRRHAEITVAAADAAPRFHLRDLGSRNGTRVGGMPVHGELGLRESGSFALGDHCDIDYELRGAPAHLQLTVSGGLDRERRLLLVGPGEGVALEHAAELPLRVWFRDGRPMLSRLDEAVRLTLDGVAVARGDIQLVRGDLIEVDGREIEVA</sequence>
<dbReference type="InterPro" id="IPR000253">
    <property type="entry name" value="FHA_dom"/>
</dbReference>
<dbReference type="CDD" id="cd00060">
    <property type="entry name" value="FHA"/>
    <property type="match status" value="1"/>
</dbReference>
<protein>
    <submittedName>
        <fullName evidence="2">FHA domain containing protein</fullName>
    </submittedName>
</protein>
<dbReference type="EMBL" id="CP001804">
    <property type="protein sequence ID" value="ACY18561.1"/>
    <property type="molecule type" value="Genomic_DNA"/>
</dbReference>
<dbReference type="PROSITE" id="PS50006">
    <property type="entry name" value="FHA_DOMAIN"/>
    <property type="match status" value="1"/>
</dbReference>
<reference evidence="2 3" key="1">
    <citation type="journal article" date="2010" name="Stand. Genomic Sci.">
        <title>Complete genome sequence of Haliangium ochraceum type strain (SMP-2).</title>
        <authorList>
            <consortium name="US DOE Joint Genome Institute (JGI-PGF)"/>
            <person name="Ivanova N."/>
            <person name="Daum C."/>
            <person name="Lang E."/>
            <person name="Abt B."/>
            <person name="Kopitz M."/>
            <person name="Saunders E."/>
            <person name="Lapidus A."/>
            <person name="Lucas S."/>
            <person name="Glavina Del Rio T."/>
            <person name="Nolan M."/>
            <person name="Tice H."/>
            <person name="Copeland A."/>
            <person name="Cheng J.F."/>
            <person name="Chen F."/>
            <person name="Bruce D."/>
            <person name="Goodwin L."/>
            <person name="Pitluck S."/>
            <person name="Mavromatis K."/>
            <person name="Pati A."/>
            <person name="Mikhailova N."/>
            <person name="Chen A."/>
            <person name="Palaniappan K."/>
            <person name="Land M."/>
            <person name="Hauser L."/>
            <person name="Chang Y.J."/>
            <person name="Jeffries C.D."/>
            <person name="Detter J.C."/>
            <person name="Brettin T."/>
            <person name="Rohde M."/>
            <person name="Goker M."/>
            <person name="Bristow J."/>
            <person name="Markowitz V."/>
            <person name="Eisen J.A."/>
            <person name="Hugenholtz P."/>
            <person name="Kyrpides N.C."/>
            <person name="Klenk H.P."/>
        </authorList>
    </citation>
    <scope>NUCLEOTIDE SEQUENCE [LARGE SCALE GENOMIC DNA]</scope>
    <source>
        <strain evidence="3">DSM 14365 / CIP 107738 / JCM 11303 / AJ 13395 / SMP-2</strain>
    </source>
</reference>
<organism evidence="2 3">
    <name type="scientific">Haliangium ochraceum (strain DSM 14365 / JCM 11303 / SMP-2)</name>
    <dbReference type="NCBI Taxonomy" id="502025"/>
    <lineage>
        <taxon>Bacteria</taxon>
        <taxon>Pseudomonadati</taxon>
        <taxon>Myxococcota</taxon>
        <taxon>Polyangia</taxon>
        <taxon>Haliangiales</taxon>
        <taxon>Kofleriaceae</taxon>
        <taxon>Haliangium</taxon>
    </lineage>
</organism>
<gene>
    <name evidence="2" type="ordered locus">Hoch_6086</name>
</gene>
<dbReference type="Gene3D" id="2.60.200.20">
    <property type="match status" value="1"/>
</dbReference>
<accession>D0LL65</accession>
<proteinExistence type="predicted"/>